<comment type="caution">
    <text evidence="10">The sequence shown here is derived from an EMBL/GenBank/DDBJ whole genome shotgun (WGS) entry which is preliminary data.</text>
</comment>
<dbReference type="Gene3D" id="3.30.110.10">
    <property type="entry name" value="Translation initiation factor 3 (IF-3), C-terminal domain"/>
    <property type="match status" value="1"/>
</dbReference>
<dbReference type="Gene3D" id="3.10.20.80">
    <property type="entry name" value="Translation initiation factor 3 (IF-3), N-terminal domain"/>
    <property type="match status" value="1"/>
</dbReference>
<dbReference type="EMBL" id="VBOT01000125">
    <property type="protein sequence ID" value="TMQ49291.1"/>
    <property type="molecule type" value="Genomic_DNA"/>
</dbReference>
<dbReference type="SUPFAM" id="SSF54364">
    <property type="entry name" value="Translation initiation factor IF3, N-terminal domain"/>
    <property type="match status" value="1"/>
</dbReference>
<name>A0A538SD34_UNCEI</name>
<evidence type="ECO:0000256" key="4">
    <source>
        <dbReference type="HAMAP-Rule" id="MF_00080"/>
    </source>
</evidence>
<dbReference type="PANTHER" id="PTHR10938">
    <property type="entry name" value="TRANSLATION INITIATION FACTOR IF-3"/>
    <property type="match status" value="1"/>
</dbReference>
<feature type="domain" description="Translation initiation factor 3 N-terminal" evidence="9">
    <location>
        <begin position="11"/>
        <end position="80"/>
    </location>
</feature>
<evidence type="ECO:0000313" key="11">
    <source>
        <dbReference type="Proteomes" id="UP000320184"/>
    </source>
</evidence>
<dbReference type="PANTHER" id="PTHR10938:SF0">
    <property type="entry name" value="TRANSLATION INITIATION FACTOR IF-3, MITOCHONDRIAL"/>
    <property type="match status" value="1"/>
</dbReference>
<dbReference type="GO" id="GO:0043022">
    <property type="term" value="F:ribosome binding"/>
    <property type="evidence" value="ECO:0007669"/>
    <property type="project" value="UniProtKB-ARBA"/>
</dbReference>
<gene>
    <name evidence="4" type="primary">infC</name>
    <name evidence="10" type="ORF">E6K73_10355</name>
</gene>
<dbReference type="PROSITE" id="PS00938">
    <property type="entry name" value="IF3"/>
    <property type="match status" value="1"/>
</dbReference>
<dbReference type="InterPro" id="IPR019813">
    <property type="entry name" value="Translation_initiation_fac3_CS"/>
</dbReference>
<keyword evidence="2 4" id="KW-0396">Initiation factor</keyword>
<evidence type="ECO:0000256" key="5">
    <source>
        <dbReference type="NCBIfam" id="TIGR00168"/>
    </source>
</evidence>
<feature type="compositionally biased region" description="Low complexity" evidence="7">
    <location>
        <begin position="184"/>
        <end position="195"/>
    </location>
</feature>
<feature type="compositionally biased region" description="Basic and acidic residues" evidence="7">
    <location>
        <begin position="196"/>
        <end position="206"/>
    </location>
</feature>
<dbReference type="InterPro" id="IPR019814">
    <property type="entry name" value="Translation_initiation_fac_3_N"/>
</dbReference>
<dbReference type="FunFam" id="3.30.110.10:FF:000001">
    <property type="entry name" value="Translation initiation factor IF-3"/>
    <property type="match status" value="1"/>
</dbReference>
<dbReference type="InterPro" id="IPR019815">
    <property type="entry name" value="Translation_initiation_fac_3_C"/>
</dbReference>
<evidence type="ECO:0000313" key="10">
    <source>
        <dbReference type="EMBL" id="TMQ49291.1"/>
    </source>
</evidence>
<keyword evidence="4" id="KW-0963">Cytoplasm</keyword>
<comment type="function">
    <text evidence="4 6">IF-3 binds to the 30S ribosomal subunit and shifts the equilibrium between 70S ribosomes and their 50S and 30S subunits in favor of the free subunits, thus enhancing the availability of 30S subunits on which protein synthesis initiation begins.</text>
</comment>
<dbReference type="InterPro" id="IPR001288">
    <property type="entry name" value="Translation_initiation_fac_3"/>
</dbReference>
<dbReference type="Pfam" id="PF05198">
    <property type="entry name" value="IF3_N"/>
    <property type="match status" value="1"/>
</dbReference>
<dbReference type="FunFam" id="3.10.20.80:FF:000001">
    <property type="entry name" value="Translation initiation factor IF-3"/>
    <property type="match status" value="1"/>
</dbReference>
<protein>
    <recommendedName>
        <fullName evidence="4 5">Translation initiation factor IF-3</fullName>
    </recommendedName>
</protein>
<feature type="region of interest" description="Disordered" evidence="7">
    <location>
        <begin position="171"/>
        <end position="206"/>
    </location>
</feature>
<evidence type="ECO:0000259" key="9">
    <source>
        <dbReference type="Pfam" id="PF05198"/>
    </source>
</evidence>
<sequence>MTVSKQPEVRVNERIRVPQVRVIGDDGQQVGVVPVREALALAQSRGLDLVEVSPTARPPVCRIMDYGKFKYEQNRRARKAKKKQHQMQLKEIKMRPKIDDHDYEFKLQHARTFLLARDKVKVTVTFRGREIAHQDIGYKLIQKVIGALADVSLVESTPRSEGRTITTVLMPKAPKTGIKDHKPGAAPEAKPGAAEARPRIEAGTKE</sequence>
<dbReference type="AlphaFoldDB" id="A0A538SD34"/>
<dbReference type="GO" id="GO:0005829">
    <property type="term" value="C:cytosol"/>
    <property type="evidence" value="ECO:0007669"/>
    <property type="project" value="TreeGrafter"/>
</dbReference>
<evidence type="ECO:0000256" key="3">
    <source>
        <dbReference type="ARBA" id="ARBA00022917"/>
    </source>
</evidence>
<dbReference type="HAMAP" id="MF_00080">
    <property type="entry name" value="IF_3"/>
    <property type="match status" value="1"/>
</dbReference>
<evidence type="ECO:0000256" key="1">
    <source>
        <dbReference type="ARBA" id="ARBA00005439"/>
    </source>
</evidence>
<dbReference type="Proteomes" id="UP000320184">
    <property type="component" value="Unassembled WGS sequence"/>
</dbReference>
<dbReference type="Pfam" id="PF00707">
    <property type="entry name" value="IF3_C"/>
    <property type="match status" value="1"/>
</dbReference>
<comment type="similarity">
    <text evidence="1 4 6">Belongs to the IF-3 family.</text>
</comment>
<comment type="subunit">
    <text evidence="4 6">Monomer.</text>
</comment>
<organism evidence="10 11">
    <name type="scientific">Eiseniibacteriota bacterium</name>
    <dbReference type="NCBI Taxonomy" id="2212470"/>
    <lineage>
        <taxon>Bacteria</taxon>
        <taxon>Candidatus Eiseniibacteriota</taxon>
    </lineage>
</organism>
<dbReference type="SUPFAM" id="SSF55200">
    <property type="entry name" value="Translation initiation factor IF3, C-terminal domain"/>
    <property type="match status" value="1"/>
</dbReference>
<reference evidence="10 11" key="1">
    <citation type="journal article" date="2019" name="Nat. Microbiol.">
        <title>Mediterranean grassland soil C-N compound turnover is dependent on rainfall and depth, and is mediated by genomically divergent microorganisms.</title>
        <authorList>
            <person name="Diamond S."/>
            <person name="Andeer P.F."/>
            <person name="Li Z."/>
            <person name="Crits-Christoph A."/>
            <person name="Burstein D."/>
            <person name="Anantharaman K."/>
            <person name="Lane K.R."/>
            <person name="Thomas B.C."/>
            <person name="Pan C."/>
            <person name="Northen T.R."/>
            <person name="Banfield J.F."/>
        </authorList>
    </citation>
    <scope>NUCLEOTIDE SEQUENCE [LARGE SCALE GENOMIC DNA]</scope>
    <source>
        <strain evidence="10">WS_3</strain>
    </source>
</reference>
<dbReference type="GO" id="GO:0003743">
    <property type="term" value="F:translation initiation factor activity"/>
    <property type="evidence" value="ECO:0007669"/>
    <property type="project" value="UniProtKB-UniRule"/>
</dbReference>
<dbReference type="NCBIfam" id="TIGR00168">
    <property type="entry name" value="infC"/>
    <property type="match status" value="1"/>
</dbReference>
<dbReference type="GO" id="GO:0032790">
    <property type="term" value="P:ribosome disassembly"/>
    <property type="evidence" value="ECO:0007669"/>
    <property type="project" value="TreeGrafter"/>
</dbReference>
<dbReference type="GO" id="GO:0016020">
    <property type="term" value="C:membrane"/>
    <property type="evidence" value="ECO:0007669"/>
    <property type="project" value="TreeGrafter"/>
</dbReference>
<evidence type="ECO:0000256" key="7">
    <source>
        <dbReference type="SAM" id="MobiDB-lite"/>
    </source>
</evidence>
<dbReference type="InterPro" id="IPR036788">
    <property type="entry name" value="T_IF-3_C_sf"/>
</dbReference>
<evidence type="ECO:0000259" key="8">
    <source>
        <dbReference type="Pfam" id="PF00707"/>
    </source>
</evidence>
<proteinExistence type="inferred from homology"/>
<evidence type="ECO:0000256" key="6">
    <source>
        <dbReference type="RuleBase" id="RU000646"/>
    </source>
</evidence>
<dbReference type="InterPro" id="IPR036787">
    <property type="entry name" value="T_IF-3_N_sf"/>
</dbReference>
<evidence type="ECO:0000256" key="2">
    <source>
        <dbReference type="ARBA" id="ARBA00022540"/>
    </source>
</evidence>
<comment type="subcellular location">
    <subcellularLocation>
        <location evidence="4 6">Cytoplasm</location>
    </subcellularLocation>
</comment>
<accession>A0A538SD34</accession>
<keyword evidence="3 4" id="KW-0648">Protein biosynthesis</keyword>
<feature type="domain" description="Translation initiation factor 3 C-terminal" evidence="8">
    <location>
        <begin position="87"/>
        <end position="172"/>
    </location>
</feature>